<dbReference type="NCBIfam" id="TIGR00309">
    <property type="entry name" value="V_ATPase_subD"/>
    <property type="match status" value="1"/>
</dbReference>
<accession>A0A968G8B3</accession>
<evidence type="ECO:0000313" key="6">
    <source>
        <dbReference type="EMBL" id="NIZ40437.1"/>
    </source>
</evidence>
<keyword evidence="2 4" id="KW-0813">Transport</keyword>
<reference evidence="6 7" key="1">
    <citation type="submission" date="2020-03" db="EMBL/GenBank/DDBJ databases">
        <title>Spirochaetal bacteria isolated from arthropods constitute a novel genus Entomospira genus novum within the order Spirochaetales.</title>
        <authorList>
            <person name="Grana-Miraglia L."/>
            <person name="Sikutova S."/>
            <person name="Fingerle V."/>
            <person name="Sing A."/>
            <person name="Castillo-Ramirez S."/>
            <person name="Margos G."/>
            <person name="Rudolf I."/>
        </authorList>
    </citation>
    <scope>NUCLEOTIDE SEQUENCE [LARGE SCALE GENOMIC DNA]</scope>
    <source>
        <strain evidence="6 7">BR193</strain>
    </source>
</reference>
<gene>
    <name evidence="4" type="primary">atpD</name>
    <name evidence="6" type="ORF">HCT14_02765</name>
</gene>
<comment type="function">
    <text evidence="4">Produces ATP from ADP in the presence of a proton gradient across the membrane.</text>
</comment>
<dbReference type="GO" id="GO:0005524">
    <property type="term" value="F:ATP binding"/>
    <property type="evidence" value="ECO:0007669"/>
    <property type="project" value="UniProtKB-UniRule"/>
</dbReference>
<evidence type="ECO:0000256" key="2">
    <source>
        <dbReference type="ARBA" id="ARBA00022448"/>
    </source>
</evidence>
<dbReference type="InterPro" id="IPR002699">
    <property type="entry name" value="V_ATPase_D"/>
</dbReference>
<dbReference type="GO" id="GO:0042777">
    <property type="term" value="P:proton motive force-driven plasma membrane ATP synthesis"/>
    <property type="evidence" value="ECO:0007669"/>
    <property type="project" value="UniProtKB-UniRule"/>
</dbReference>
<dbReference type="GO" id="GO:0046933">
    <property type="term" value="F:proton-transporting ATP synthase activity, rotational mechanism"/>
    <property type="evidence" value="ECO:0007669"/>
    <property type="project" value="UniProtKB-UniRule"/>
</dbReference>
<evidence type="ECO:0000256" key="5">
    <source>
        <dbReference type="SAM" id="Coils"/>
    </source>
</evidence>
<evidence type="ECO:0000313" key="7">
    <source>
        <dbReference type="Proteomes" id="UP000711995"/>
    </source>
</evidence>
<dbReference type="HAMAP" id="MF_00271">
    <property type="entry name" value="ATP_synth_D_arch"/>
    <property type="match status" value="1"/>
</dbReference>
<dbReference type="PANTHER" id="PTHR11671">
    <property type="entry name" value="V-TYPE ATP SYNTHASE SUBUNIT D"/>
    <property type="match status" value="1"/>
</dbReference>
<keyword evidence="4" id="KW-0375">Hydrogen ion transport</keyword>
<proteinExistence type="inferred from homology"/>
<dbReference type="Proteomes" id="UP000711995">
    <property type="component" value="Unassembled WGS sequence"/>
</dbReference>
<name>A0A968G8B3_9SPIO</name>
<evidence type="ECO:0000256" key="3">
    <source>
        <dbReference type="ARBA" id="ARBA00023065"/>
    </source>
</evidence>
<sequence>MASNQRYAPTKSNLMKLQDELHFAKQGYELLDQKRTILIMELMKLIDQASEFEQQADQALAAAYGALQESIVAHGRLQASSLALSIHIESRIEVGTRKVMGVRIPAVSTKFLDHPPYYSGYGVGLSLDEAVIAFKQAVQLMGRLAELKIGIMRLANEVKRTIRKVNALDRIAIPSAQAEIAVIQSHLEESERDMFVLMKSVKQHLGT</sequence>
<comment type="caution">
    <text evidence="6">The sequence shown here is derived from an EMBL/GenBank/DDBJ whole genome shotgun (WGS) entry which is preliminary data.</text>
</comment>
<keyword evidence="5" id="KW-0175">Coiled coil</keyword>
<keyword evidence="3 4" id="KW-0406">Ion transport</keyword>
<dbReference type="Pfam" id="PF01813">
    <property type="entry name" value="ATP-synt_D"/>
    <property type="match status" value="1"/>
</dbReference>
<keyword evidence="7" id="KW-1185">Reference proteome</keyword>
<comment type="similarity">
    <text evidence="1 4">Belongs to the V-ATPase D subunit family.</text>
</comment>
<dbReference type="GO" id="GO:0046961">
    <property type="term" value="F:proton-transporting ATPase activity, rotational mechanism"/>
    <property type="evidence" value="ECO:0007669"/>
    <property type="project" value="InterPro"/>
</dbReference>
<dbReference type="RefSeq" id="WP_167700035.1">
    <property type="nucleotide sequence ID" value="NZ_CP118174.1"/>
</dbReference>
<feature type="coiled-coil region" evidence="5">
    <location>
        <begin position="14"/>
        <end position="62"/>
    </location>
</feature>
<evidence type="ECO:0000256" key="1">
    <source>
        <dbReference type="ARBA" id="ARBA00005850"/>
    </source>
</evidence>
<keyword evidence="4" id="KW-0066">ATP synthesis</keyword>
<dbReference type="AlphaFoldDB" id="A0A968G8B3"/>
<dbReference type="Gene3D" id="1.10.287.3240">
    <property type="match status" value="1"/>
</dbReference>
<protein>
    <recommendedName>
        <fullName evidence="4">V-type ATP synthase subunit D</fullName>
    </recommendedName>
    <alternativeName>
        <fullName evidence="4">V-ATPase subunit D</fullName>
    </alternativeName>
</protein>
<dbReference type="EMBL" id="JAATLJ010000001">
    <property type="protein sequence ID" value="NIZ40437.1"/>
    <property type="molecule type" value="Genomic_DNA"/>
</dbReference>
<evidence type="ECO:0000256" key="4">
    <source>
        <dbReference type="HAMAP-Rule" id="MF_00271"/>
    </source>
</evidence>
<organism evidence="6 7">
    <name type="scientific">Entomospira entomophila</name>
    <dbReference type="NCBI Taxonomy" id="2719988"/>
    <lineage>
        <taxon>Bacteria</taxon>
        <taxon>Pseudomonadati</taxon>
        <taxon>Spirochaetota</taxon>
        <taxon>Spirochaetia</taxon>
        <taxon>Spirochaetales</taxon>
        <taxon>Spirochaetaceae</taxon>
        <taxon>Entomospira</taxon>
    </lineage>
</organism>